<dbReference type="EMBL" id="CP000383">
    <property type="protein sequence ID" value="ABG59635.1"/>
    <property type="molecule type" value="Genomic_DNA"/>
</dbReference>
<dbReference type="Proteomes" id="UP000001822">
    <property type="component" value="Chromosome"/>
</dbReference>
<organism evidence="1 2">
    <name type="scientific">Cytophaga hutchinsonii (strain ATCC 33406 / DSM 1761 / CIP 103989 / NBRC 15051 / NCIMB 9469 / D465)</name>
    <dbReference type="NCBI Taxonomy" id="269798"/>
    <lineage>
        <taxon>Bacteria</taxon>
        <taxon>Pseudomonadati</taxon>
        <taxon>Bacteroidota</taxon>
        <taxon>Cytophagia</taxon>
        <taxon>Cytophagales</taxon>
        <taxon>Cytophagaceae</taxon>
        <taxon>Cytophaga</taxon>
    </lineage>
</organism>
<gene>
    <name evidence="1" type="ordered locus">CHU_2377</name>
</gene>
<reference evidence="1 2" key="1">
    <citation type="journal article" date="2007" name="Appl. Environ. Microbiol.">
        <title>Genome sequence of the cellulolytic gliding bacterium Cytophaga hutchinsonii.</title>
        <authorList>
            <person name="Xie G."/>
            <person name="Bruce D.C."/>
            <person name="Challacombe J.F."/>
            <person name="Chertkov O."/>
            <person name="Detter J.C."/>
            <person name="Gilna P."/>
            <person name="Han C.S."/>
            <person name="Lucas S."/>
            <person name="Misra M."/>
            <person name="Myers G.L."/>
            <person name="Richardson P."/>
            <person name="Tapia R."/>
            <person name="Thayer N."/>
            <person name="Thompson L.S."/>
            <person name="Brettin T.S."/>
            <person name="Henrissat B."/>
            <person name="Wilson D.B."/>
            <person name="McBride M.J."/>
        </authorList>
    </citation>
    <scope>NUCLEOTIDE SEQUENCE [LARGE SCALE GENOMIC DNA]</scope>
    <source>
        <strain evidence="2">ATCC 33406 / DSM 1761 / CIP 103989 / NBRC 15051 / NCIMB 9469 / D465</strain>
    </source>
</reference>
<keyword evidence="2" id="KW-1185">Reference proteome</keyword>
<dbReference type="AlphaFoldDB" id="A0A6N4STJ6"/>
<protein>
    <submittedName>
        <fullName evidence="1">Uncharacterized protein</fullName>
    </submittedName>
</protein>
<accession>A0A6N4STJ6</accession>
<name>A0A6N4STJ6_CYTH3</name>
<evidence type="ECO:0000313" key="2">
    <source>
        <dbReference type="Proteomes" id="UP000001822"/>
    </source>
</evidence>
<dbReference type="KEGG" id="chu:CHU_2377"/>
<proteinExistence type="predicted"/>
<dbReference type="OrthoDB" id="5688981at2"/>
<evidence type="ECO:0000313" key="1">
    <source>
        <dbReference type="EMBL" id="ABG59635.1"/>
    </source>
</evidence>
<dbReference type="RefSeq" id="WP_011585749.1">
    <property type="nucleotide sequence ID" value="NC_008255.1"/>
</dbReference>
<sequence>MSVFDHKKNINRNYPAESGAGTIKLAGNRINYTEQHPVSVSEVRLEDLQYAYVVVTEEQESFLFLFDHHRHYIPAEDVGFKDMYEALSAKFTFDDAVFFEHIMSIQPVKKIIWRRTYEPTYDILTGFTDYSEGFEIQSPEKEFVSWDTTYEELAKNPYVRFKQSPYIQKISKFAYPIRLGNILLRNFHVYYDQMREDVSVLQFYSDCFDALGTDKSYDDLKRILLKDLGIDRNRFNYEREDQKNLNYNFGGMSLSICYTYDSKWNFDGGYTALSVENKRDYFSLLIDQPYEEGMVVSNYALLPEGIRVSEDYKRNSKIKRRPRKITDQFGDKPIIWMDERNSKIGFSSRFFSQVFDVKDIKTIRIQNVLPAKGVGGSSLEVELEIPQGQYAIVMKGDCRAFDSYADKIKALTGKEVIFEIEYYDC</sequence>